<dbReference type="KEGG" id="dpi:BN4_11710"/>
<dbReference type="eggNOG" id="COG1903">
    <property type="taxonomic scope" value="Bacteria"/>
</dbReference>
<sequence length="366" mass="38732">MTEHESKKLRTGRTTGSCATAAAMAGTLYLLGGECPETVDVPLPPGGTLRVPIARFEKVSGGVRVTVVKDGGDDPDATHGHDIQAVVSMSGGTSGPLRVEIDGGAGVGRASLPGLPIPVGQAAINPEPRKQIEQGVRQAAKGMGTGSISVLVEVPNGHIIARKTMNARLGILGGISILGTQGIVKPYSHASWKATIEEGLDVARAQGLDAVVLTTGRRSERLYLEAFPGVPELACIQAADFFESSMRAAADRGMARVTWSLFFGKLVKQAQGLAYTHAKTHPIDFDRLAGWCSEAGCAHEHIQDILNANTARQVLALLEDDRLRFRLIAALIDRATRVAQAFSGDRCAVDYAVFDFDGTRLDMPTS</sequence>
<evidence type="ECO:0000256" key="1">
    <source>
        <dbReference type="ARBA" id="ARBA00022573"/>
    </source>
</evidence>
<dbReference type="PIRSF" id="PIRSF026782">
    <property type="entry name" value="CbiD"/>
    <property type="match status" value="1"/>
</dbReference>
<name>M1WM41_PSEP2</name>
<dbReference type="InterPro" id="IPR036074">
    <property type="entry name" value="CbiD_sf"/>
</dbReference>
<dbReference type="EMBL" id="FO203427">
    <property type="protein sequence ID" value="CCH48945.1"/>
    <property type="molecule type" value="Genomic_DNA"/>
</dbReference>
<keyword evidence="7" id="KW-1185">Reference proteome</keyword>
<dbReference type="SUPFAM" id="SSF111342">
    <property type="entry name" value="CbiD-like"/>
    <property type="match status" value="1"/>
</dbReference>
<evidence type="ECO:0000256" key="3">
    <source>
        <dbReference type="ARBA" id="ARBA00022679"/>
    </source>
</evidence>
<dbReference type="STRING" id="1322246.BN4_11710"/>
<dbReference type="GO" id="GO:0043780">
    <property type="term" value="F:cobalt-precorrin-5B C1-methyltransferase activity"/>
    <property type="evidence" value="ECO:0007669"/>
    <property type="project" value="RHEA"/>
</dbReference>
<keyword evidence="1 5" id="KW-0169">Cobalamin biosynthesis</keyword>
<evidence type="ECO:0000313" key="7">
    <source>
        <dbReference type="Proteomes" id="UP000011724"/>
    </source>
</evidence>
<dbReference type="PANTHER" id="PTHR35863:SF1">
    <property type="entry name" value="COBALT-PRECORRIN-5B C(1)-METHYLTRANSFERASE"/>
    <property type="match status" value="1"/>
</dbReference>
<comment type="pathway">
    <text evidence="5">Cofactor biosynthesis; adenosylcobalamin biosynthesis; cob(II)yrinate a,c-diamide from sirohydrochlorin (anaerobic route): step 6/10.</text>
</comment>
<dbReference type="HAMAP" id="MF_00787">
    <property type="entry name" value="CbiD"/>
    <property type="match status" value="1"/>
</dbReference>
<protein>
    <recommendedName>
        <fullName evidence="5">Cobalt-precorrin-5B C(1)-methyltransferase</fullName>
        <ecNumber evidence="5">2.1.1.195</ecNumber>
    </recommendedName>
    <alternativeName>
        <fullName evidence="5">Cobalt-precorrin-6A synthase</fullName>
    </alternativeName>
</protein>
<proteinExistence type="inferred from homology"/>
<reference evidence="7" key="2">
    <citation type="journal article" date="2013" name="Stand. Genomic Sci.">
        <title>Complete genome sequence of Desulfocapsa sulfexigens, a marine deltaproteobacterium specialized in disproportionating inorganic sulfur compounds.</title>
        <authorList>
            <person name="Finster K.W."/>
            <person name="Kjeldsen K.U."/>
            <person name="Kube M."/>
            <person name="Reinhardt R."/>
            <person name="Mussmann M."/>
            <person name="Amann R."/>
            <person name="Schreiber L."/>
        </authorList>
    </citation>
    <scope>NUCLEOTIDE SEQUENCE [LARGE SCALE GENOMIC DNA]</scope>
    <source>
        <strain evidence="7">DSM 10523 / SB164P1</strain>
    </source>
</reference>
<evidence type="ECO:0000256" key="4">
    <source>
        <dbReference type="ARBA" id="ARBA00022691"/>
    </source>
</evidence>
<evidence type="ECO:0000256" key="5">
    <source>
        <dbReference type="HAMAP-Rule" id="MF_00787"/>
    </source>
</evidence>
<gene>
    <name evidence="5 6" type="primary">cbiD</name>
    <name evidence="6" type="ordered locus">BN4_11710</name>
</gene>
<comment type="function">
    <text evidence="5">Catalyzes the methylation of C-1 in cobalt-precorrin-5B to form cobalt-precorrin-6A.</text>
</comment>
<organism evidence="6 7">
    <name type="scientific">Pseudodesulfovibrio piezophilus (strain DSM 21447 / JCM 15486 / C1TLV30)</name>
    <name type="common">Desulfovibrio piezophilus</name>
    <dbReference type="NCBI Taxonomy" id="1322246"/>
    <lineage>
        <taxon>Bacteria</taxon>
        <taxon>Pseudomonadati</taxon>
        <taxon>Thermodesulfobacteriota</taxon>
        <taxon>Desulfovibrionia</taxon>
        <taxon>Desulfovibrionales</taxon>
        <taxon>Desulfovibrionaceae</taxon>
    </lineage>
</organism>
<dbReference type="AlphaFoldDB" id="M1WM41"/>
<reference evidence="6 7" key="1">
    <citation type="journal article" date="2013" name="PLoS ONE">
        <title>The first genomic and proteomic characterization of a deep-sea sulfate reducer: insights into the piezophilic lifestyle of Desulfovibrio piezophilus.</title>
        <authorList>
            <person name="Pradel N."/>
            <person name="Ji B."/>
            <person name="Gimenez G."/>
            <person name="Talla E."/>
            <person name="Lenoble P."/>
            <person name="Garel M."/>
            <person name="Tamburini C."/>
            <person name="Fourquet P."/>
            <person name="Lebrun R."/>
            <person name="Bertin P."/>
            <person name="Denis Y."/>
            <person name="Pophillat M."/>
            <person name="Barbe V."/>
            <person name="Ollivier B."/>
            <person name="Dolla A."/>
        </authorList>
    </citation>
    <scope>NUCLEOTIDE SEQUENCE [LARGE SCALE GENOMIC DNA]</scope>
    <source>
        <strain evidence="7">DSM 10523 / SB164P1</strain>
    </source>
</reference>
<comment type="similarity">
    <text evidence="5">Belongs to the CbiD family.</text>
</comment>
<dbReference type="HOGENOM" id="CLU_041273_0_0_7"/>
<keyword evidence="4 5" id="KW-0949">S-adenosyl-L-methionine</keyword>
<keyword evidence="2 5" id="KW-0489">Methyltransferase</keyword>
<dbReference type="PATRIC" id="fig|879567.3.peg.1795"/>
<dbReference type="EC" id="2.1.1.195" evidence="5"/>
<keyword evidence="3 5" id="KW-0808">Transferase</keyword>
<dbReference type="PANTHER" id="PTHR35863">
    <property type="entry name" value="COBALT-PRECORRIN-5B C(1)-METHYLTRANSFERASE"/>
    <property type="match status" value="1"/>
</dbReference>
<evidence type="ECO:0000313" key="6">
    <source>
        <dbReference type="EMBL" id="CCH48945.1"/>
    </source>
</evidence>
<dbReference type="OrthoDB" id="6439987at2"/>
<dbReference type="GO" id="GO:0032259">
    <property type="term" value="P:methylation"/>
    <property type="evidence" value="ECO:0007669"/>
    <property type="project" value="UniProtKB-KW"/>
</dbReference>
<dbReference type="Gene3D" id="3.30.2110.10">
    <property type="entry name" value="CbiD-like"/>
    <property type="match status" value="1"/>
</dbReference>
<dbReference type="Pfam" id="PF01888">
    <property type="entry name" value="CbiD"/>
    <property type="match status" value="1"/>
</dbReference>
<dbReference type="NCBIfam" id="NF000849">
    <property type="entry name" value="PRK00075.1-1"/>
    <property type="match status" value="1"/>
</dbReference>
<evidence type="ECO:0000256" key="2">
    <source>
        <dbReference type="ARBA" id="ARBA00022603"/>
    </source>
</evidence>
<comment type="catalytic activity">
    <reaction evidence="5">
        <text>Co-precorrin-5B + S-adenosyl-L-methionine = Co-precorrin-6A + S-adenosyl-L-homocysteine</text>
        <dbReference type="Rhea" id="RHEA:26285"/>
        <dbReference type="ChEBI" id="CHEBI:57856"/>
        <dbReference type="ChEBI" id="CHEBI:59789"/>
        <dbReference type="ChEBI" id="CHEBI:60063"/>
        <dbReference type="ChEBI" id="CHEBI:60064"/>
        <dbReference type="EC" id="2.1.1.195"/>
    </reaction>
</comment>
<dbReference type="UniPathway" id="UPA00148">
    <property type="reaction ID" value="UER00227"/>
</dbReference>
<dbReference type="BioCyc" id="DPIE1322246:BN4_RS08575-MONOMER"/>
<dbReference type="Proteomes" id="UP000011724">
    <property type="component" value="Chromosome"/>
</dbReference>
<dbReference type="GO" id="GO:0019251">
    <property type="term" value="P:anaerobic cobalamin biosynthetic process"/>
    <property type="evidence" value="ECO:0007669"/>
    <property type="project" value="UniProtKB-UniRule"/>
</dbReference>
<dbReference type="NCBIfam" id="TIGR00312">
    <property type="entry name" value="cbiD"/>
    <property type="match status" value="1"/>
</dbReference>
<accession>M1WM41</accession>
<dbReference type="InterPro" id="IPR002748">
    <property type="entry name" value="CbiD"/>
</dbReference>